<dbReference type="PANTHER" id="PTHR34472">
    <property type="entry name" value="SULFUR CARRIER PROTEIN THIS"/>
    <property type="match status" value="1"/>
</dbReference>
<dbReference type="SUPFAM" id="SSF54285">
    <property type="entry name" value="MoaD/ThiS"/>
    <property type="match status" value="1"/>
</dbReference>
<protein>
    <submittedName>
        <fullName evidence="1">Sulfur carrier protein ThiS</fullName>
    </submittedName>
</protein>
<dbReference type="InterPro" id="IPR016155">
    <property type="entry name" value="Mopterin_synth/thiamin_S_b"/>
</dbReference>
<organism evidence="1 2">
    <name type="scientific">Hylemonella gracilis</name>
    <dbReference type="NCBI Taxonomy" id="80880"/>
    <lineage>
        <taxon>Bacteria</taxon>
        <taxon>Pseudomonadati</taxon>
        <taxon>Pseudomonadota</taxon>
        <taxon>Betaproteobacteria</taxon>
        <taxon>Burkholderiales</taxon>
        <taxon>Comamonadaceae</taxon>
        <taxon>Hylemonella</taxon>
    </lineage>
</organism>
<proteinExistence type="predicted"/>
<dbReference type="NCBIfam" id="TIGR01683">
    <property type="entry name" value="thiS"/>
    <property type="match status" value="1"/>
</dbReference>
<dbReference type="KEGG" id="hgr:DW355_13855"/>
<gene>
    <name evidence="1" type="primary">thiS</name>
    <name evidence="1" type="ORF">DW355_13855</name>
</gene>
<reference evidence="1 2" key="1">
    <citation type="submission" date="2018-07" db="EMBL/GenBank/DDBJ databases">
        <title>Exploring interactions and the metabolic potential of the ultra-small soil bacteria Hylemonella gracilis.</title>
        <authorList>
            <person name="Tyc O."/>
            <person name="Kulkarni P."/>
            <person name="Gawehns F."/>
            <person name="Hundscheid M."/>
            <person name="Zweers H."/>
            <person name="Garbeva P."/>
        </authorList>
    </citation>
    <scope>NUCLEOTIDE SEQUENCE [LARGE SCALE GENOMIC DNA]</scope>
    <source>
        <strain evidence="1 2">NS1</strain>
    </source>
</reference>
<dbReference type="OrthoDB" id="9800283at2"/>
<dbReference type="InterPro" id="IPR012675">
    <property type="entry name" value="Beta-grasp_dom_sf"/>
</dbReference>
<dbReference type="EMBL" id="CP031395">
    <property type="protein sequence ID" value="QBK05661.1"/>
    <property type="molecule type" value="Genomic_DNA"/>
</dbReference>
<dbReference type="AlphaFoldDB" id="A0A4P6UPQ4"/>
<dbReference type="CDD" id="cd00565">
    <property type="entry name" value="Ubl_ThiS"/>
    <property type="match status" value="1"/>
</dbReference>
<dbReference type="InterPro" id="IPR003749">
    <property type="entry name" value="ThiS/MoaD-like"/>
</dbReference>
<dbReference type="RefSeq" id="WP_131280901.1">
    <property type="nucleotide sequence ID" value="NZ_CP031395.1"/>
</dbReference>
<dbReference type="Pfam" id="PF02597">
    <property type="entry name" value="ThiS"/>
    <property type="match status" value="1"/>
</dbReference>
<evidence type="ECO:0000313" key="1">
    <source>
        <dbReference type="EMBL" id="QBK05661.1"/>
    </source>
</evidence>
<sequence>MKVLINQQTHELDGYATLADAVAAIEARPPFAAAVNTQFVPRTQYAQHPLCDGDQVEIISPVTGG</sequence>
<dbReference type="Gene3D" id="3.10.20.30">
    <property type="match status" value="1"/>
</dbReference>
<accession>A0A4P6UPQ4</accession>
<dbReference type="InterPro" id="IPR010035">
    <property type="entry name" value="Thi_S"/>
</dbReference>
<dbReference type="Proteomes" id="UP000292939">
    <property type="component" value="Chromosome"/>
</dbReference>
<evidence type="ECO:0000313" key="2">
    <source>
        <dbReference type="Proteomes" id="UP000292939"/>
    </source>
</evidence>
<name>A0A4P6UPQ4_9BURK</name>
<dbReference type="PANTHER" id="PTHR34472:SF1">
    <property type="entry name" value="SULFUR CARRIER PROTEIN THIS"/>
    <property type="match status" value="1"/>
</dbReference>